<evidence type="ECO:0000313" key="3">
    <source>
        <dbReference type="Proteomes" id="UP000003477"/>
    </source>
</evidence>
<feature type="domain" description="NACHT" evidence="1">
    <location>
        <begin position="179"/>
        <end position="298"/>
    </location>
</feature>
<dbReference type="AlphaFoldDB" id="G5J001"/>
<dbReference type="EMBL" id="AESD01000135">
    <property type="protein sequence ID" value="EHJ14497.1"/>
    <property type="molecule type" value="Genomic_DNA"/>
</dbReference>
<name>G5J001_CROWT</name>
<dbReference type="PROSITE" id="PS50837">
    <property type="entry name" value="NACHT"/>
    <property type="match status" value="1"/>
</dbReference>
<dbReference type="Pfam" id="PF22727">
    <property type="entry name" value="NCH2"/>
    <property type="match status" value="1"/>
</dbReference>
<dbReference type="Gene3D" id="3.40.50.300">
    <property type="entry name" value="P-loop containing nucleotide triphosphate hydrolases"/>
    <property type="match status" value="1"/>
</dbReference>
<dbReference type="RefSeq" id="WP_007309391.1">
    <property type="nucleotide sequence ID" value="NZ_AESD01000135.1"/>
</dbReference>
<dbReference type="InterPro" id="IPR054501">
    <property type="entry name" value="NCH2"/>
</dbReference>
<reference evidence="2 3" key="1">
    <citation type="journal article" date="2011" name="Front. Microbiol.">
        <title>Two Strains of Crocosphaera watsonii with Highly Conserved Genomes are Distinguished by Strain-Specific Features.</title>
        <authorList>
            <person name="Bench S.R."/>
            <person name="Ilikchyan I.N."/>
            <person name="Tripp H.J."/>
            <person name="Zehr J.P."/>
        </authorList>
    </citation>
    <scope>NUCLEOTIDE SEQUENCE [LARGE SCALE GENOMIC DNA]</scope>
    <source>
        <strain evidence="2 3">WH 0003</strain>
    </source>
</reference>
<sequence>MSNRSLSATDDGIETAKNILASKGWTQEYLAGEVGLSSRQSIWKFLSGRPVSRQIFKEICFKLNLDWENIADFPDKPDPVTDFEGTPNSLKVSDLVATMRARSKDMIITHCKVLHSSFEVSQPPLEQIYTSTHFYTEPSYQRWLEVSDLESALGKTDTFRLSSPHSNTVFDLEWLTKQDKLVILGKPGAGKTTFLQYLALQCIRKKYRRDLIPCFIQLRTQWEENEQEVISLKRYLGNYCKIHGLSYQQTKVLLEAGSFLILLDGLDEVPNKYRERLCKELQLFSRKFYNNTIIITSRNAAQQFHFQSFNYVEVADFGEKRIKEFAEKWFLATSKKTSEGKEKAQQFLAQLNRPENKAIRELAVTPILLNLLCSVFKERSKFPRQRAKLYETGLNILLQRWDLSRGIERDEFYHKLPLLDKRKLLSKIAAVTFSEARYFFEIREIQKVIEDYLCTTCNFKEDMETLWLTSEAILKSIEIQHGVLVERSQNIYSFSHLTFQEYFMARYIISSDSQNLDKNLKELAEKVTDTSWREVILLTASMLPKADILFLKIKEFLSQLIQKNTKLKDLLASLNQKVQSIHLSCSESAARAFYFTLSNQRDFNLALSLDPQFAYQTKLSKDMQLDSSLVRSFMDSINLVKNPDIKHFLSLCLSLQIEETFKLDEDFLESFTELKKQLPPLEQENSHILAWWKNQGQEWVDKFREILINHRNICYDWRLDEQEKELWNLFYNGNVFLVECLQGEGNISSKVKQEIESTLLSI</sequence>
<evidence type="ECO:0000313" key="2">
    <source>
        <dbReference type="EMBL" id="EHJ14497.1"/>
    </source>
</evidence>
<dbReference type="InterPro" id="IPR001387">
    <property type="entry name" value="Cro/C1-type_HTH"/>
</dbReference>
<dbReference type="Proteomes" id="UP000003477">
    <property type="component" value="Unassembled WGS sequence"/>
</dbReference>
<protein>
    <recommendedName>
        <fullName evidence="1">NACHT domain-containing protein</fullName>
    </recommendedName>
</protein>
<proteinExistence type="predicted"/>
<dbReference type="InterPro" id="IPR007111">
    <property type="entry name" value="NACHT_NTPase"/>
</dbReference>
<evidence type="ECO:0000259" key="1">
    <source>
        <dbReference type="PROSITE" id="PS50837"/>
    </source>
</evidence>
<dbReference type="PANTHER" id="PTHR46844">
    <property type="entry name" value="SLR5058 PROTEIN"/>
    <property type="match status" value="1"/>
</dbReference>
<dbReference type="GeneID" id="88764720"/>
<dbReference type="Pfam" id="PF05729">
    <property type="entry name" value="NACHT"/>
    <property type="match status" value="1"/>
</dbReference>
<dbReference type="PATRIC" id="fig|423471.3.peg.772"/>
<dbReference type="CDD" id="cd00093">
    <property type="entry name" value="HTH_XRE"/>
    <property type="match status" value="1"/>
</dbReference>
<dbReference type="InterPro" id="IPR027417">
    <property type="entry name" value="P-loop_NTPase"/>
</dbReference>
<comment type="caution">
    <text evidence="2">The sequence shown here is derived from an EMBL/GenBank/DDBJ whole genome shotgun (WGS) entry which is preliminary data.</text>
</comment>
<organism evidence="2 3">
    <name type="scientific">Crocosphaera watsonii WH 0003</name>
    <dbReference type="NCBI Taxonomy" id="423471"/>
    <lineage>
        <taxon>Bacteria</taxon>
        <taxon>Bacillati</taxon>
        <taxon>Cyanobacteriota</taxon>
        <taxon>Cyanophyceae</taxon>
        <taxon>Oscillatoriophycideae</taxon>
        <taxon>Chroococcales</taxon>
        <taxon>Aphanothecaceae</taxon>
        <taxon>Crocosphaera</taxon>
    </lineage>
</organism>
<accession>G5J001</accession>
<dbReference type="SUPFAM" id="SSF52540">
    <property type="entry name" value="P-loop containing nucleoside triphosphate hydrolases"/>
    <property type="match status" value="1"/>
</dbReference>
<dbReference type="PANTHER" id="PTHR46844:SF1">
    <property type="entry name" value="SLR5058 PROTEIN"/>
    <property type="match status" value="1"/>
</dbReference>
<gene>
    <name evidence="2" type="ORF">CWATWH0003_0839</name>
</gene>